<dbReference type="OrthoDB" id="3472818at2759"/>
<sequence length="71" mass="8237">MSREALLLPIWELGPKKRYIYTWTCCNCGRSRINIMVEACPDCCTPRCAYCQTTKVQVRQSAFQYAHETQA</sequence>
<accession>A0A2J6PYA7</accession>
<reference evidence="1 2" key="1">
    <citation type="submission" date="2016-05" db="EMBL/GenBank/DDBJ databases">
        <title>A degradative enzymes factory behind the ericoid mycorrhizal symbiosis.</title>
        <authorList>
            <consortium name="DOE Joint Genome Institute"/>
            <person name="Martino E."/>
            <person name="Morin E."/>
            <person name="Grelet G."/>
            <person name="Kuo A."/>
            <person name="Kohler A."/>
            <person name="Daghino S."/>
            <person name="Barry K."/>
            <person name="Choi C."/>
            <person name="Cichocki N."/>
            <person name="Clum A."/>
            <person name="Copeland A."/>
            <person name="Hainaut M."/>
            <person name="Haridas S."/>
            <person name="Labutti K."/>
            <person name="Lindquist E."/>
            <person name="Lipzen A."/>
            <person name="Khouja H.-R."/>
            <person name="Murat C."/>
            <person name="Ohm R."/>
            <person name="Olson A."/>
            <person name="Spatafora J."/>
            <person name="Veneault-Fourrey C."/>
            <person name="Henrissat B."/>
            <person name="Grigoriev I."/>
            <person name="Martin F."/>
            <person name="Perotto S."/>
        </authorList>
    </citation>
    <scope>NUCLEOTIDE SEQUENCE [LARGE SCALE GENOMIC DNA]</scope>
    <source>
        <strain evidence="1 2">UAMH 7357</strain>
    </source>
</reference>
<dbReference type="EMBL" id="KZ613491">
    <property type="protein sequence ID" value="PMD19015.1"/>
    <property type="molecule type" value="Genomic_DNA"/>
</dbReference>
<organism evidence="1 2">
    <name type="scientific">Hyaloscypha hepaticicola</name>
    <dbReference type="NCBI Taxonomy" id="2082293"/>
    <lineage>
        <taxon>Eukaryota</taxon>
        <taxon>Fungi</taxon>
        <taxon>Dikarya</taxon>
        <taxon>Ascomycota</taxon>
        <taxon>Pezizomycotina</taxon>
        <taxon>Leotiomycetes</taxon>
        <taxon>Helotiales</taxon>
        <taxon>Hyaloscyphaceae</taxon>
        <taxon>Hyaloscypha</taxon>
    </lineage>
</organism>
<evidence type="ECO:0000313" key="1">
    <source>
        <dbReference type="EMBL" id="PMD19015.1"/>
    </source>
</evidence>
<dbReference type="Proteomes" id="UP000235672">
    <property type="component" value="Unassembled WGS sequence"/>
</dbReference>
<name>A0A2J6PYA7_9HELO</name>
<evidence type="ECO:0000313" key="2">
    <source>
        <dbReference type="Proteomes" id="UP000235672"/>
    </source>
</evidence>
<gene>
    <name evidence="1" type="ORF">NA56DRAFT_212709</name>
</gene>
<proteinExistence type="predicted"/>
<keyword evidence="2" id="KW-1185">Reference proteome</keyword>
<dbReference type="AlphaFoldDB" id="A0A2J6PYA7"/>
<protein>
    <submittedName>
        <fullName evidence="1">Uncharacterized protein</fullName>
    </submittedName>
</protein>